<evidence type="ECO:0000313" key="2">
    <source>
        <dbReference type="Proteomes" id="UP000606974"/>
    </source>
</evidence>
<accession>A0A8H7E6G2</accession>
<proteinExistence type="predicted"/>
<reference evidence="1" key="1">
    <citation type="submission" date="2020-02" db="EMBL/GenBank/DDBJ databases">
        <authorList>
            <person name="Palmer J.M."/>
        </authorList>
    </citation>
    <scope>NUCLEOTIDE SEQUENCE</scope>
    <source>
        <strain evidence="1">EPUS1.4</strain>
        <tissue evidence="1">Thallus</tissue>
    </source>
</reference>
<comment type="caution">
    <text evidence="1">The sequence shown here is derived from an EMBL/GenBank/DDBJ whole genome shotgun (WGS) entry which is preliminary data.</text>
</comment>
<dbReference type="AlphaFoldDB" id="A0A8H7E6G2"/>
<name>A0A8H7E6G2_9EURO</name>
<sequence length="190" mass="20678">MAADRSRQNLDKTLAVKDTRIQTGTPVALLRAWTTPTWALQAPKPSHFEILVLFDADIPTQRPGALISDTDTETPDGLTVIFLFNPPSLPTVSTTCTLLARAEPTLDSSGLLQRSALVISPIRFTMESSDSSSTNASADGQLTSAQEELLVLLQKLVHLASDAMTNMQNLPQVCRRLQSESVWGPYDESL</sequence>
<organism evidence="1 2">
    <name type="scientific">Endocarpon pusillum</name>
    <dbReference type="NCBI Taxonomy" id="364733"/>
    <lineage>
        <taxon>Eukaryota</taxon>
        <taxon>Fungi</taxon>
        <taxon>Dikarya</taxon>
        <taxon>Ascomycota</taxon>
        <taxon>Pezizomycotina</taxon>
        <taxon>Eurotiomycetes</taxon>
        <taxon>Chaetothyriomycetidae</taxon>
        <taxon>Verrucariales</taxon>
        <taxon>Verrucariaceae</taxon>
        <taxon>Endocarpon</taxon>
    </lineage>
</organism>
<gene>
    <name evidence="1" type="ORF">GJ744_005308</name>
</gene>
<protein>
    <submittedName>
        <fullName evidence="1">Uncharacterized protein</fullName>
    </submittedName>
</protein>
<keyword evidence="2" id="KW-1185">Reference proteome</keyword>
<dbReference type="Proteomes" id="UP000606974">
    <property type="component" value="Unassembled WGS sequence"/>
</dbReference>
<dbReference type="EMBL" id="JAACFV010000023">
    <property type="protein sequence ID" value="KAF7511077.1"/>
    <property type="molecule type" value="Genomic_DNA"/>
</dbReference>
<evidence type="ECO:0000313" key="1">
    <source>
        <dbReference type="EMBL" id="KAF7511077.1"/>
    </source>
</evidence>